<sequence length="171" mass="18055">MPPGYALRDAGPADGAAVFALFAALQDFERAREPDRRPGADCAGHVAWLTDWAAEGGCVLLAEDAAGAAHGLLIAGLQDEGAYVPEATRIRGHVSDLYVAPEARRKGLALALLREAEARMAARGVRKLTIDALAWNAPALALYRAWAGPETTIGFERDLPVAAAVDFPPSR</sequence>
<dbReference type="RefSeq" id="WP_092679378.1">
    <property type="nucleotide sequence ID" value="NZ_FNMZ01000001.1"/>
</dbReference>
<keyword evidence="5" id="KW-1185">Reference proteome</keyword>
<dbReference type="GO" id="GO:0016747">
    <property type="term" value="F:acyltransferase activity, transferring groups other than amino-acyl groups"/>
    <property type="evidence" value="ECO:0007669"/>
    <property type="project" value="InterPro"/>
</dbReference>
<dbReference type="SUPFAM" id="SSF55729">
    <property type="entry name" value="Acyl-CoA N-acyltransferases (Nat)"/>
    <property type="match status" value="1"/>
</dbReference>
<evidence type="ECO:0000313" key="4">
    <source>
        <dbReference type="EMBL" id="SDW17240.1"/>
    </source>
</evidence>
<dbReference type="EMBL" id="FNMZ01000001">
    <property type="protein sequence ID" value="SDW17240.1"/>
    <property type="molecule type" value="Genomic_DNA"/>
</dbReference>
<dbReference type="STRING" id="356660.SAMN05444336_101315"/>
<feature type="domain" description="N-acetyltransferase" evidence="3">
    <location>
        <begin position="5"/>
        <end position="171"/>
    </location>
</feature>
<dbReference type="AlphaFoldDB" id="A0A1H2RDL1"/>
<dbReference type="CDD" id="cd04301">
    <property type="entry name" value="NAT_SF"/>
    <property type="match status" value="1"/>
</dbReference>
<evidence type="ECO:0000256" key="1">
    <source>
        <dbReference type="ARBA" id="ARBA00022679"/>
    </source>
</evidence>
<dbReference type="Proteomes" id="UP000199118">
    <property type="component" value="Unassembled WGS sequence"/>
</dbReference>
<dbReference type="PROSITE" id="PS51186">
    <property type="entry name" value="GNAT"/>
    <property type="match status" value="1"/>
</dbReference>
<keyword evidence="2" id="KW-0012">Acyltransferase</keyword>
<protein>
    <submittedName>
        <fullName evidence="4">Acetyltransferase (GNAT) family protein</fullName>
    </submittedName>
</protein>
<organism evidence="4 5">
    <name type="scientific">Albimonas donghaensis</name>
    <dbReference type="NCBI Taxonomy" id="356660"/>
    <lineage>
        <taxon>Bacteria</taxon>
        <taxon>Pseudomonadati</taxon>
        <taxon>Pseudomonadota</taxon>
        <taxon>Alphaproteobacteria</taxon>
        <taxon>Rhodobacterales</taxon>
        <taxon>Paracoccaceae</taxon>
        <taxon>Albimonas</taxon>
    </lineage>
</organism>
<dbReference type="PANTHER" id="PTHR43072:SF23">
    <property type="entry name" value="UPF0039 PROTEIN C11D3.02C"/>
    <property type="match status" value="1"/>
</dbReference>
<dbReference type="PANTHER" id="PTHR43072">
    <property type="entry name" value="N-ACETYLTRANSFERASE"/>
    <property type="match status" value="1"/>
</dbReference>
<evidence type="ECO:0000256" key="2">
    <source>
        <dbReference type="ARBA" id="ARBA00023315"/>
    </source>
</evidence>
<gene>
    <name evidence="4" type="ORF">SAMN05444336_101315</name>
</gene>
<accession>A0A1H2RDL1</accession>
<dbReference type="InterPro" id="IPR000182">
    <property type="entry name" value="GNAT_dom"/>
</dbReference>
<evidence type="ECO:0000259" key="3">
    <source>
        <dbReference type="PROSITE" id="PS51186"/>
    </source>
</evidence>
<dbReference type="Gene3D" id="3.40.630.30">
    <property type="match status" value="1"/>
</dbReference>
<dbReference type="InterPro" id="IPR016181">
    <property type="entry name" value="Acyl_CoA_acyltransferase"/>
</dbReference>
<name>A0A1H2RDL1_9RHOB</name>
<keyword evidence="1 4" id="KW-0808">Transferase</keyword>
<reference evidence="4 5" key="1">
    <citation type="submission" date="2016-10" db="EMBL/GenBank/DDBJ databases">
        <authorList>
            <person name="de Groot N.N."/>
        </authorList>
    </citation>
    <scope>NUCLEOTIDE SEQUENCE [LARGE SCALE GENOMIC DNA]</scope>
    <source>
        <strain evidence="4 5">DSM 17890</strain>
    </source>
</reference>
<proteinExistence type="predicted"/>
<dbReference type="Pfam" id="PF00583">
    <property type="entry name" value="Acetyltransf_1"/>
    <property type="match status" value="1"/>
</dbReference>
<evidence type="ECO:0000313" key="5">
    <source>
        <dbReference type="Proteomes" id="UP000199118"/>
    </source>
</evidence>